<dbReference type="EMBL" id="SODV01000001">
    <property type="protein sequence ID" value="TDX00753.1"/>
    <property type="molecule type" value="Genomic_DNA"/>
</dbReference>
<evidence type="ECO:0008006" key="4">
    <source>
        <dbReference type="Google" id="ProtNLM"/>
    </source>
</evidence>
<dbReference type="OrthoDB" id="9807923at2"/>
<feature type="transmembrane region" description="Helical" evidence="1">
    <location>
        <begin position="7"/>
        <end position="25"/>
    </location>
</feature>
<keyword evidence="1" id="KW-1133">Transmembrane helix</keyword>
<organism evidence="2 3">
    <name type="scientific">Dinghuibacter silviterrae</name>
    <dbReference type="NCBI Taxonomy" id="1539049"/>
    <lineage>
        <taxon>Bacteria</taxon>
        <taxon>Pseudomonadati</taxon>
        <taxon>Bacteroidota</taxon>
        <taxon>Chitinophagia</taxon>
        <taxon>Chitinophagales</taxon>
        <taxon>Chitinophagaceae</taxon>
        <taxon>Dinghuibacter</taxon>
    </lineage>
</organism>
<proteinExistence type="predicted"/>
<keyword evidence="1" id="KW-0472">Membrane</keyword>
<comment type="caution">
    <text evidence="2">The sequence shown here is derived from an EMBL/GenBank/DDBJ whole genome shotgun (WGS) entry which is preliminary data.</text>
</comment>
<protein>
    <recommendedName>
        <fullName evidence="4">Polyketide cyclase/dehydrase/lipid transport protein</fullName>
    </recommendedName>
</protein>
<evidence type="ECO:0000313" key="2">
    <source>
        <dbReference type="EMBL" id="TDX00753.1"/>
    </source>
</evidence>
<accession>A0A4V6Q9Z6</accession>
<dbReference type="InterPro" id="IPR023393">
    <property type="entry name" value="START-like_dom_sf"/>
</dbReference>
<evidence type="ECO:0000256" key="1">
    <source>
        <dbReference type="SAM" id="Phobius"/>
    </source>
</evidence>
<name>A0A4V6Q9Z6_9BACT</name>
<sequence>MQKIKSVIIGISILLAFLCLLTAFFPRHILVTRSIVIGVRKDSIQALLEDFHRWPSWCTWMGTDSAVNRVYTPATDTHQATVTWYPKGHPENKMFISILQSEPGNIRLFYQFRNLLPAGGGFDLFEKKDSTILQWSLEVRLRWYPWEKISGVAMDKVWGTSMNESLGRLKHEVYGEAVAPDDDQDAR</sequence>
<evidence type="ECO:0000313" key="3">
    <source>
        <dbReference type="Proteomes" id="UP000294498"/>
    </source>
</evidence>
<dbReference type="Proteomes" id="UP000294498">
    <property type="component" value="Unassembled WGS sequence"/>
</dbReference>
<keyword evidence="1" id="KW-0812">Transmembrane</keyword>
<dbReference type="RefSeq" id="WP_133992704.1">
    <property type="nucleotide sequence ID" value="NZ_SODV01000001.1"/>
</dbReference>
<keyword evidence="3" id="KW-1185">Reference proteome</keyword>
<dbReference type="AlphaFoldDB" id="A0A4V6Q9Z6"/>
<dbReference type="SUPFAM" id="SSF55961">
    <property type="entry name" value="Bet v1-like"/>
    <property type="match status" value="1"/>
</dbReference>
<dbReference type="Gene3D" id="3.30.530.20">
    <property type="match status" value="1"/>
</dbReference>
<reference evidence="2 3" key="1">
    <citation type="submission" date="2019-03" db="EMBL/GenBank/DDBJ databases">
        <title>Genomic Encyclopedia of Type Strains, Phase IV (KMG-IV): sequencing the most valuable type-strain genomes for metagenomic binning, comparative biology and taxonomic classification.</title>
        <authorList>
            <person name="Goeker M."/>
        </authorList>
    </citation>
    <scope>NUCLEOTIDE SEQUENCE [LARGE SCALE GENOMIC DNA]</scope>
    <source>
        <strain evidence="2 3">DSM 100059</strain>
    </source>
</reference>
<gene>
    <name evidence="2" type="ORF">EDB95_1781</name>
</gene>